<organism evidence="7 8">
    <name type="scientific">Paenibacillus aceti</name>
    <dbReference type="NCBI Taxonomy" id="1820010"/>
    <lineage>
        <taxon>Bacteria</taxon>
        <taxon>Bacillati</taxon>
        <taxon>Bacillota</taxon>
        <taxon>Bacilli</taxon>
        <taxon>Bacillales</taxon>
        <taxon>Paenibacillaceae</taxon>
        <taxon>Paenibacillus</taxon>
    </lineage>
</organism>
<dbReference type="EC" id="2.3.2.3" evidence="6"/>
<feature type="transmembrane region" description="Helical" evidence="6">
    <location>
        <begin position="103"/>
        <end position="124"/>
    </location>
</feature>
<keyword evidence="4 6" id="KW-1133">Transmembrane helix</keyword>
<dbReference type="EMBL" id="BMIW01000035">
    <property type="protein sequence ID" value="GGG13087.1"/>
    <property type="molecule type" value="Genomic_DNA"/>
</dbReference>
<dbReference type="Pfam" id="PF03706">
    <property type="entry name" value="LPG_synthase_TM"/>
    <property type="match status" value="1"/>
</dbReference>
<accession>A0ABQ1W3F3</accession>
<feature type="transmembrane region" description="Helical" evidence="6">
    <location>
        <begin position="250"/>
        <end position="274"/>
    </location>
</feature>
<feature type="transmembrane region" description="Helical" evidence="6">
    <location>
        <begin position="294"/>
        <end position="317"/>
    </location>
</feature>
<proteinExistence type="inferred from homology"/>
<dbReference type="PANTHER" id="PTHR39087">
    <property type="entry name" value="UPF0104 MEMBRANE PROTEIN MJ1595"/>
    <property type="match status" value="1"/>
</dbReference>
<dbReference type="Proteomes" id="UP000608420">
    <property type="component" value="Unassembled WGS sequence"/>
</dbReference>
<evidence type="ECO:0000256" key="2">
    <source>
        <dbReference type="ARBA" id="ARBA00022475"/>
    </source>
</evidence>
<keyword evidence="8" id="KW-1185">Reference proteome</keyword>
<gene>
    <name evidence="6" type="primary">mprF</name>
    <name evidence="7" type="ORF">GCM10010913_38620</name>
</gene>
<keyword evidence="6" id="KW-0443">Lipid metabolism</keyword>
<keyword evidence="2" id="KW-1003">Cell membrane</keyword>
<keyword evidence="5 6" id="KW-0472">Membrane</keyword>
<sequence length="346" mass="39670">MQRIRTIIGKLQLKKWLSTLYRIKLLRFIPPIVIIGLVYWEGQKEFNVINWNKTFYYLRHIHIETLLFLFCFSLAAVSIMTLYDLLIRRHFQLPLTRWQTFRYGWVANTSSNLLGFAGLTGAGIRTALLRSCGTSFPMIAAAVGFISTIPFTGLSLLAWFNIFGVFPAGQIIEVHRWLIYAVWGSALYLPLFVLLQRTTLFSKWFNRNRGYMKWSTICSVITVSLMEWLFAGLTFWFICVAFFPSLSFPAIFGIYIVAAIAGMISMMPSGIGGFDLIALLGLQLLGQSPEKSAVVLILFRILYYILPWLIGLIMVAIEWLFDRKKRPAVACCKESKEEHEEQLLGK</sequence>
<comment type="function">
    <text evidence="6">Catalyzes the transfer of a lysyl group from L-lysyl-tRNA(Lys) to membrane-bound phosphatidylglycerol (PG), which produces lysylphosphatidylglycerol (LPG), a major component of the bacterial membrane with a positive net charge. LPG synthesis contributes to bacterial virulence as it is involved in the resistance mechanism against cationic antimicrobial peptides (CAMP) produces by the host's immune system (defensins, cathelicidins) and by the competing microorganisms.</text>
</comment>
<dbReference type="RefSeq" id="WP_120462170.1">
    <property type="nucleotide sequence ID" value="NZ_BMIW01000035.1"/>
</dbReference>
<dbReference type="InterPro" id="IPR022791">
    <property type="entry name" value="L-PG_synthase/AglD"/>
</dbReference>
<dbReference type="NCBIfam" id="TIGR00374">
    <property type="entry name" value="flippase-like domain"/>
    <property type="match status" value="1"/>
</dbReference>
<evidence type="ECO:0000313" key="7">
    <source>
        <dbReference type="EMBL" id="GGG13087.1"/>
    </source>
</evidence>
<comment type="catalytic activity">
    <reaction evidence="6">
        <text>L-lysyl-tRNA(Lys) + a 1,2-diacyl-sn-glycero-3-phospho-(1'-sn-glycerol) = a 1,2-diacyl-sn-glycero-3-phospho-1'-(3'-O-L-lysyl)-sn-glycerol + tRNA(Lys)</text>
        <dbReference type="Rhea" id="RHEA:10668"/>
        <dbReference type="Rhea" id="RHEA-COMP:9696"/>
        <dbReference type="Rhea" id="RHEA-COMP:9697"/>
        <dbReference type="ChEBI" id="CHEBI:64716"/>
        <dbReference type="ChEBI" id="CHEBI:75792"/>
        <dbReference type="ChEBI" id="CHEBI:78442"/>
        <dbReference type="ChEBI" id="CHEBI:78529"/>
        <dbReference type="EC" id="2.3.2.3"/>
    </reaction>
</comment>
<feature type="transmembrane region" description="Helical" evidence="6">
    <location>
        <begin position="60"/>
        <end position="83"/>
    </location>
</feature>
<evidence type="ECO:0000256" key="1">
    <source>
        <dbReference type="ARBA" id="ARBA00004651"/>
    </source>
</evidence>
<comment type="similarity">
    <text evidence="6">Belongs to the LPG synthase family.</text>
</comment>
<comment type="caution">
    <text evidence="7">The sequence shown here is derived from an EMBL/GenBank/DDBJ whole genome shotgun (WGS) entry which is preliminary data.</text>
</comment>
<comment type="subcellular location">
    <subcellularLocation>
        <location evidence="1 6">Cell membrane</location>
        <topology evidence="1 6">Multi-pass membrane protein</topology>
    </subcellularLocation>
</comment>
<name>A0ABQ1W3F3_9BACL</name>
<feature type="transmembrane region" description="Helical" evidence="6">
    <location>
        <begin position="136"/>
        <end position="165"/>
    </location>
</feature>
<feature type="transmembrane region" description="Helical" evidence="6">
    <location>
        <begin position="214"/>
        <end position="243"/>
    </location>
</feature>
<evidence type="ECO:0000313" key="8">
    <source>
        <dbReference type="Proteomes" id="UP000608420"/>
    </source>
</evidence>
<evidence type="ECO:0000256" key="3">
    <source>
        <dbReference type="ARBA" id="ARBA00022692"/>
    </source>
</evidence>
<keyword evidence="6" id="KW-0808">Transferase</keyword>
<evidence type="ECO:0000256" key="5">
    <source>
        <dbReference type="ARBA" id="ARBA00023136"/>
    </source>
</evidence>
<evidence type="ECO:0000256" key="6">
    <source>
        <dbReference type="RuleBase" id="RU363042"/>
    </source>
</evidence>
<protein>
    <recommendedName>
        <fullName evidence="6">Phosphatidylglycerol lysyltransferase</fullName>
        <ecNumber evidence="6">2.3.2.3</ecNumber>
    </recommendedName>
    <alternativeName>
        <fullName evidence="6">Lysylphosphatidylglycerol synthase</fullName>
    </alternativeName>
</protein>
<keyword evidence="3 6" id="KW-0812">Transmembrane</keyword>
<reference evidence="8" key="1">
    <citation type="journal article" date="2019" name="Int. J. Syst. Evol. Microbiol.">
        <title>The Global Catalogue of Microorganisms (GCM) 10K type strain sequencing project: providing services to taxonomists for standard genome sequencing and annotation.</title>
        <authorList>
            <consortium name="The Broad Institute Genomics Platform"/>
            <consortium name="The Broad Institute Genome Sequencing Center for Infectious Disease"/>
            <person name="Wu L."/>
            <person name="Ma J."/>
        </authorList>
    </citation>
    <scope>NUCLEOTIDE SEQUENCE [LARGE SCALE GENOMIC DNA]</scope>
    <source>
        <strain evidence="8">CGMCC 1.15420</strain>
    </source>
</reference>
<keyword evidence="6" id="KW-0046">Antibiotic resistance</keyword>
<feature type="transmembrane region" description="Helical" evidence="6">
    <location>
        <begin position="177"/>
        <end position="194"/>
    </location>
</feature>
<evidence type="ECO:0000256" key="4">
    <source>
        <dbReference type="ARBA" id="ARBA00022989"/>
    </source>
</evidence>
<dbReference type="PANTHER" id="PTHR39087:SF2">
    <property type="entry name" value="UPF0104 MEMBRANE PROTEIN MJ1595"/>
    <property type="match status" value="1"/>
</dbReference>